<dbReference type="AlphaFoldDB" id="A0A7T3KU01"/>
<dbReference type="Proteomes" id="UP000595001">
    <property type="component" value="Chromosome"/>
</dbReference>
<organism evidence="2 3">
    <name type="scientific">Halosimplex litoreum</name>
    <dbReference type="NCBI Taxonomy" id="1198301"/>
    <lineage>
        <taxon>Archaea</taxon>
        <taxon>Methanobacteriati</taxon>
        <taxon>Methanobacteriota</taxon>
        <taxon>Stenosarchaea group</taxon>
        <taxon>Halobacteria</taxon>
        <taxon>Halobacteriales</taxon>
        <taxon>Haloarculaceae</taxon>
        <taxon>Halosimplex</taxon>
    </lineage>
</organism>
<gene>
    <name evidence="2" type="ORF">I7X12_11820</name>
</gene>
<feature type="transmembrane region" description="Helical" evidence="1">
    <location>
        <begin position="61"/>
        <end position="85"/>
    </location>
</feature>
<feature type="transmembrane region" description="Helical" evidence="1">
    <location>
        <begin position="31"/>
        <end position="49"/>
    </location>
</feature>
<keyword evidence="3" id="KW-1185">Reference proteome</keyword>
<dbReference type="GeneID" id="60589191"/>
<evidence type="ECO:0000313" key="3">
    <source>
        <dbReference type="Proteomes" id="UP000595001"/>
    </source>
</evidence>
<keyword evidence="1" id="KW-1133">Transmembrane helix</keyword>
<feature type="transmembrane region" description="Helical" evidence="1">
    <location>
        <begin position="91"/>
        <end position="115"/>
    </location>
</feature>
<feature type="transmembrane region" description="Helical" evidence="1">
    <location>
        <begin position="7"/>
        <end position="25"/>
    </location>
</feature>
<evidence type="ECO:0000313" key="2">
    <source>
        <dbReference type="EMBL" id="QPV61453.1"/>
    </source>
</evidence>
<sequence>MVATNWRAVGAGFITIIVLGLVGAFVGPLAVFGTALGAVIGGFMAGYLAHTGVANGAWNGFLAGTIGSIVVLAALTVLGLVTSVVTLSLGGVFATVGFALAALVLIALGAIPATLGGAIGGMMTREEPTEMGSPSA</sequence>
<dbReference type="EMBL" id="CP065856">
    <property type="protein sequence ID" value="QPV61453.1"/>
    <property type="molecule type" value="Genomic_DNA"/>
</dbReference>
<dbReference type="Pfam" id="PF17647">
    <property type="entry name" value="DUF5518"/>
    <property type="match status" value="1"/>
</dbReference>
<dbReference type="InterPro" id="IPR040493">
    <property type="entry name" value="DUF5518"/>
</dbReference>
<keyword evidence="1" id="KW-0472">Membrane</keyword>
<keyword evidence="1" id="KW-0812">Transmembrane</keyword>
<dbReference type="RefSeq" id="WP_198060283.1">
    <property type="nucleotide sequence ID" value="NZ_CP065856.1"/>
</dbReference>
<proteinExistence type="predicted"/>
<protein>
    <submittedName>
        <fullName evidence="2">DUF5518 domain-containing protein</fullName>
    </submittedName>
</protein>
<reference evidence="2 3" key="1">
    <citation type="submission" date="2020-12" db="EMBL/GenBank/DDBJ databases">
        <title>Halosimplex halophilum sp. nov. and Halosimplex salinum sp. nov., two new members of the genus Halosimplex.</title>
        <authorList>
            <person name="Cui H.L."/>
        </authorList>
    </citation>
    <scope>NUCLEOTIDE SEQUENCE [LARGE SCALE GENOMIC DNA]</scope>
    <source>
        <strain evidence="2 3">YGH94</strain>
    </source>
</reference>
<dbReference type="KEGG" id="hlt:I7X12_11820"/>
<accession>A0A7T3KU01</accession>
<evidence type="ECO:0000256" key="1">
    <source>
        <dbReference type="SAM" id="Phobius"/>
    </source>
</evidence>
<dbReference type="OrthoDB" id="351202at2157"/>
<name>A0A7T3KU01_9EURY</name>